<dbReference type="RefSeq" id="WP_315605705.1">
    <property type="nucleotide sequence ID" value="NZ_CP130318.1"/>
</dbReference>
<keyword evidence="3" id="KW-1185">Reference proteome</keyword>
<dbReference type="EMBL" id="CP130318">
    <property type="protein sequence ID" value="WNQ11929.1"/>
    <property type="molecule type" value="Genomic_DNA"/>
</dbReference>
<reference evidence="2 3" key="1">
    <citation type="submission" date="2022-02" db="EMBL/GenBank/DDBJ databases">
        <title>Paenibacillus sp. MBLB1776 Whole Genome Shotgun Sequencing.</title>
        <authorList>
            <person name="Hwang C.Y."/>
            <person name="Cho E.-S."/>
            <person name="Seo M.-J."/>
        </authorList>
    </citation>
    <scope>NUCLEOTIDE SEQUENCE [LARGE SCALE GENOMIC DNA]</scope>
    <source>
        <strain evidence="2 3">MBLB1776</strain>
    </source>
</reference>
<name>A0AA96LEW2_9BACL</name>
<dbReference type="Proteomes" id="UP001305702">
    <property type="component" value="Chromosome"/>
</dbReference>
<evidence type="ECO:0000313" key="3">
    <source>
        <dbReference type="Proteomes" id="UP001305702"/>
    </source>
</evidence>
<evidence type="ECO:0000256" key="1">
    <source>
        <dbReference type="SAM" id="MobiDB-lite"/>
    </source>
</evidence>
<feature type="region of interest" description="Disordered" evidence="1">
    <location>
        <begin position="35"/>
        <end position="55"/>
    </location>
</feature>
<protein>
    <recommendedName>
        <fullName evidence="4">Transposase</fullName>
    </recommendedName>
</protein>
<evidence type="ECO:0000313" key="2">
    <source>
        <dbReference type="EMBL" id="WNQ11929.1"/>
    </source>
</evidence>
<dbReference type="AlphaFoldDB" id="A0AA96LEW2"/>
<sequence length="55" mass="6496">MEEERKNREALLEARILELEAENARLKRELARLREQRKSASQGSMSSRLKDALRE</sequence>
<organism evidence="2 3">
    <name type="scientific">Paenibacillus aurantius</name>
    <dbReference type="NCBI Taxonomy" id="2918900"/>
    <lineage>
        <taxon>Bacteria</taxon>
        <taxon>Bacillati</taxon>
        <taxon>Bacillota</taxon>
        <taxon>Bacilli</taxon>
        <taxon>Bacillales</taxon>
        <taxon>Paenibacillaceae</taxon>
        <taxon>Paenibacillus</taxon>
    </lineage>
</organism>
<accession>A0AA96LEW2</accession>
<dbReference type="KEGG" id="paun:MJA45_02400"/>
<gene>
    <name evidence="2" type="ORF">MJA45_02400</name>
</gene>
<proteinExistence type="predicted"/>
<evidence type="ECO:0008006" key="4">
    <source>
        <dbReference type="Google" id="ProtNLM"/>
    </source>
</evidence>